<evidence type="ECO:0000256" key="1">
    <source>
        <dbReference type="SAM" id="Coils"/>
    </source>
</evidence>
<protein>
    <recommendedName>
        <fullName evidence="3">IQ motif and ubiquitin-like domain-containing protein</fullName>
    </recommendedName>
</protein>
<feature type="region of interest" description="Disordered" evidence="2">
    <location>
        <begin position="1"/>
        <end position="207"/>
    </location>
</feature>
<dbReference type="PANTHER" id="PTHR21074:SF0">
    <property type="entry name" value="IQ AND UBIQUITIN-LIKE DOMAIN-CONTAINING PROTEIN"/>
    <property type="match status" value="1"/>
</dbReference>
<evidence type="ECO:0000259" key="3">
    <source>
        <dbReference type="Pfam" id="PF25805"/>
    </source>
</evidence>
<feature type="domain" description="IQ motif and ubiquitin-like" evidence="3">
    <location>
        <begin position="455"/>
        <end position="589"/>
    </location>
</feature>
<reference evidence="4 5" key="1">
    <citation type="submission" date="2017-08" db="EMBL/GenBank/DDBJ databases">
        <title>Acidophilic green algal genome provides insights into adaptation to an acidic environment.</title>
        <authorList>
            <person name="Hirooka S."/>
            <person name="Hirose Y."/>
            <person name="Kanesaki Y."/>
            <person name="Higuchi S."/>
            <person name="Fujiwara T."/>
            <person name="Onuma R."/>
            <person name="Era A."/>
            <person name="Ohbayashi R."/>
            <person name="Uzuka A."/>
            <person name="Nozaki H."/>
            <person name="Yoshikawa H."/>
            <person name="Miyagishima S.Y."/>
        </authorList>
    </citation>
    <scope>NUCLEOTIDE SEQUENCE [LARGE SCALE GENOMIC DNA]</scope>
    <source>
        <strain evidence="4 5">NIES-2499</strain>
    </source>
</reference>
<dbReference type="OrthoDB" id="10265862at2759"/>
<feature type="compositionally biased region" description="Low complexity" evidence="2">
    <location>
        <begin position="161"/>
        <end position="182"/>
    </location>
</feature>
<accession>A0A250WT96</accession>
<sequence length="612" mass="69567">MEDVESLNPLMEETMGFESEGRGDIEESGAGEVGGIEDAQPDRETITSIEGEDAVEGVNEGSNTAARPESPDIISSYTGAEGVETSDLSAKENGQHEEQEQADTSAEVDDAPAYIQESSPTQEQMPTTTPGDDDQGSIPQDQTASTSAPDVDIAPSPNVPSRPSSTQQASSRPSSQSYQPAATATSEPHAAEETGCPSQNDFNLGSTSDYYQTDMKAIDAEINQGPNLPYKLMRVLLDYSQQQPKPFVGGYKNKRTGVVFHHAWTQTPKEPKYLGVERKLERETQTVKVAQRSAQTMREAATQMERPGVIIDTSEDRELIPGRYLTSEERLAIVTAATWTIQRYWRGYLGRKRAGYLREKRDEREAFLREQERQARQEAEEHRRKEIERRMHPRTAADFEILYNELEAWRLQETGKIKQIGMPKEKEQEVLQQLLHKETKLLQTIDRLKINANHENKDLRIQKTLKDMGKPKKFELKNGKAVDVHTPFTTRAMELMQLYNGLNLHMLTIDERLDVLLHVKWTVKEFDCNLTREIVELIEREADLLNRGRNPKLLEGLRKRISSLFLTFIETPEFNPESSRFQIVPMDFESYLYEKLDKAKANITLVKKTWDM</sequence>
<comment type="caution">
    <text evidence="4">The sequence shown here is derived from an EMBL/GenBank/DDBJ whole genome shotgun (WGS) entry which is preliminary data.</text>
</comment>
<dbReference type="InterPro" id="IPR057887">
    <property type="entry name" value="IQUB_helical"/>
</dbReference>
<dbReference type="PANTHER" id="PTHR21074">
    <property type="entry name" value="IQ AND UBIQUITIN-LIKE DOMAIN-CONTAINING PROTEIN"/>
    <property type="match status" value="1"/>
</dbReference>
<keyword evidence="5" id="KW-1185">Reference proteome</keyword>
<evidence type="ECO:0000313" key="4">
    <source>
        <dbReference type="EMBL" id="GAX74047.1"/>
    </source>
</evidence>
<dbReference type="CDD" id="cd23767">
    <property type="entry name" value="IQCD"/>
    <property type="match status" value="1"/>
</dbReference>
<feature type="compositionally biased region" description="Polar residues" evidence="2">
    <location>
        <begin position="116"/>
        <end position="130"/>
    </location>
</feature>
<dbReference type="EMBL" id="BEGY01000005">
    <property type="protein sequence ID" value="GAX74047.1"/>
    <property type="molecule type" value="Genomic_DNA"/>
</dbReference>
<dbReference type="Proteomes" id="UP000232323">
    <property type="component" value="Unassembled WGS sequence"/>
</dbReference>
<evidence type="ECO:0000313" key="5">
    <source>
        <dbReference type="Proteomes" id="UP000232323"/>
    </source>
</evidence>
<organism evidence="4 5">
    <name type="scientific">Chlamydomonas eustigma</name>
    <dbReference type="NCBI Taxonomy" id="1157962"/>
    <lineage>
        <taxon>Eukaryota</taxon>
        <taxon>Viridiplantae</taxon>
        <taxon>Chlorophyta</taxon>
        <taxon>core chlorophytes</taxon>
        <taxon>Chlorophyceae</taxon>
        <taxon>CS clade</taxon>
        <taxon>Chlamydomonadales</taxon>
        <taxon>Chlamydomonadaceae</taxon>
        <taxon>Chlamydomonas</taxon>
    </lineage>
</organism>
<proteinExistence type="predicted"/>
<feature type="compositionally biased region" description="Polar residues" evidence="2">
    <location>
        <begin position="196"/>
        <end position="207"/>
    </location>
</feature>
<gene>
    <name evidence="4" type="ORF">CEUSTIGMA_g1497.t1</name>
</gene>
<feature type="coiled-coil region" evidence="1">
    <location>
        <begin position="357"/>
        <end position="389"/>
    </location>
</feature>
<dbReference type="PROSITE" id="PS50096">
    <property type="entry name" value="IQ"/>
    <property type="match status" value="1"/>
</dbReference>
<dbReference type="InterPro" id="IPR037695">
    <property type="entry name" value="IQUB"/>
</dbReference>
<name>A0A250WT96_9CHLO</name>
<feature type="compositionally biased region" description="Basic and acidic residues" evidence="2">
    <location>
        <begin position="89"/>
        <end position="99"/>
    </location>
</feature>
<dbReference type="STRING" id="1157962.A0A250WT96"/>
<feature type="compositionally biased region" description="Polar residues" evidence="2">
    <location>
        <begin position="137"/>
        <end position="148"/>
    </location>
</feature>
<keyword evidence="1" id="KW-0175">Coiled coil</keyword>
<dbReference type="Pfam" id="PF25805">
    <property type="entry name" value="IQUB"/>
    <property type="match status" value="1"/>
</dbReference>
<evidence type="ECO:0000256" key="2">
    <source>
        <dbReference type="SAM" id="MobiDB-lite"/>
    </source>
</evidence>
<dbReference type="AlphaFoldDB" id="A0A250WT96"/>